<evidence type="ECO:0000313" key="4">
    <source>
        <dbReference type="EMBL" id="MFC7200860.1"/>
    </source>
</evidence>
<dbReference type="AlphaFoldDB" id="A0ABD5Z770"/>
<dbReference type="PANTHER" id="PTHR43420:SF12">
    <property type="entry name" value="N-ACETYLTRANSFERASE DOMAIN-CONTAINING PROTEIN"/>
    <property type="match status" value="1"/>
</dbReference>
<name>A0ABD5Z770_9EURY</name>
<reference evidence="4 5" key="1">
    <citation type="journal article" date="2019" name="Int. J. Syst. Evol. Microbiol.">
        <title>The Global Catalogue of Microorganisms (GCM) 10K type strain sequencing project: providing services to taxonomists for standard genome sequencing and annotation.</title>
        <authorList>
            <consortium name="The Broad Institute Genomics Platform"/>
            <consortium name="The Broad Institute Genome Sequencing Center for Infectious Disease"/>
            <person name="Wu L."/>
            <person name="Ma J."/>
        </authorList>
    </citation>
    <scope>NUCLEOTIDE SEQUENCE [LARGE SCALE GENOMIC DNA]</scope>
    <source>
        <strain evidence="4 5">XZGYJ-43</strain>
    </source>
</reference>
<dbReference type="Proteomes" id="UP001596447">
    <property type="component" value="Unassembled WGS sequence"/>
</dbReference>
<dbReference type="EC" id="2.3.1.-" evidence="4"/>
<proteinExistence type="predicted"/>
<feature type="domain" description="N-acetyltransferase" evidence="3">
    <location>
        <begin position="12"/>
        <end position="174"/>
    </location>
</feature>
<evidence type="ECO:0000313" key="5">
    <source>
        <dbReference type="Proteomes" id="UP001596447"/>
    </source>
</evidence>
<dbReference type="InterPro" id="IPR000182">
    <property type="entry name" value="GNAT_dom"/>
</dbReference>
<gene>
    <name evidence="4" type="ORF">ACFQJ9_15835</name>
</gene>
<dbReference type="RefSeq" id="WP_382217841.1">
    <property type="nucleotide sequence ID" value="NZ_CP122312.1"/>
</dbReference>
<keyword evidence="5" id="KW-1185">Reference proteome</keyword>
<dbReference type="SUPFAM" id="SSF55729">
    <property type="entry name" value="Acyl-CoA N-acyltransferases (Nat)"/>
    <property type="match status" value="1"/>
</dbReference>
<comment type="caution">
    <text evidence="4">The sequence shown here is derived from an EMBL/GenBank/DDBJ whole genome shotgun (WGS) entry which is preliminary data.</text>
</comment>
<dbReference type="EMBL" id="JBHTAR010000011">
    <property type="protein sequence ID" value="MFC7200860.1"/>
    <property type="molecule type" value="Genomic_DNA"/>
</dbReference>
<accession>A0ABD5Z770</accession>
<evidence type="ECO:0000256" key="2">
    <source>
        <dbReference type="ARBA" id="ARBA00023315"/>
    </source>
</evidence>
<keyword evidence="1 4" id="KW-0808">Transferase</keyword>
<dbReference type="InterPro" id="IPR050680">
    <property type="entry name" value="YpeA/RimI_acetyltransf"/>
</dbReference>
<dbReference type="PANTHER" id="PTHR43420">
    <property type="entry name" value="ACETYLTRANSFERASE"/>
    <property type="match status" value="1"/>
</dbReference>
<organism evidence="4 5">
    <name type="scientific">Halospeciosus flavus</name>
    <dbReference type="NCBI Taxonomy" id="3032283"/>
    <lineage>
        <taxon>Archaea</taxon>
        <taxon>Methanobacteriati</taxon>
        <taxon>Methanobacteriota</taxon>
        <taxon>Stenosarchaea group</taxon>
        <taxon>Halobacteria</taxon>
        <taxon>Halobacteriales</taxon>
        <taxon>Halobacteriaceae</taxon>
        <taxon>Halospeciosus</taxon>
    </lineage>
</organism>
<dbReference type="PROSITE" id="PS51186">
    <property type="entry name" value="GNAT"/>
    <property type="match status" value="1"/>
</dbReference>
<sequence length="179" mass="19937">MTTTSPSGFEYAGVRQAMRADLLDVFRIEKRSFPQPWPFSAFERYLGRPGFLVAEDESAGLGLDGETDGDGEAVGRVAGFVVADTIPNHNRPLGHIKDIAVHPERRGQGIGRTLLERALAVLSAQGARSVKLEVRRSNEAAISLYREFGFEYLRTLPRYYGDGEDAFVFITRLSTRDRE</sequence>
<protein>
    <submittedName>
        <fullName evidence="4">GNAT family N-acetyltransferase</fullName>
        <ecNumber evidence="4">2.3.1.-</ecNumber>
    </submittedName>
</protein>
<dbReference type="GO" id="GO:0016746">
    <property type="term" value="F:acyltransferase activity"/>
    <property type="evidence" value="ECO:0007669"/>
    <property type="project" value="UniProtKB-KW"/>
</dbReference>
<dbReference type="InterPro" id="IPR016181">
    <property type="entry name" value="Acyl_CoA_acyltransferase"/>
</dbReference>
<keyword evidence="2 4" id="KW-0012">Acyltransferase</keyword>
<dbReference type="CDD" id="cd04301">
    <property type="entry name" value="NAT_SF"/>
    <property type="match status" value="1"/>
</dbReference>
<evidence type="ECO:0000256" key="1">
    <source>
        <dbReference type="ARBA" id="ARBA00022679"/>
    </source>
</evidence>
<dbReference type="Pfam" id="PF00583">
    <property type="entry name" value="Acetyltransf_1"/>
    <property type="match status" value="1"/>
</dbReference>
<dbReference type="Gene3D" id="3.40.630.30">
    <property type="match status" value="1"/>
</dbReference>
<evidence type="ECO:0000259" key="3">
    <source>
        <dbReference type="PROSITE" id="PS51186"/>
    </source>
</evidence>